<dbReference type="AlphaFoldDB" id="A0A4Y2PER6"/>
<protein>
    <submittedName>
        <fullName evidence="1">Uncharacterized protein</fullName>
    </submittedName>
</protein>
<sequence length="190" mass="21217">MARRLGTRITESARLVGCSRSAVVDIHEKWIIDDDTSSRRQGVGRPRVINEKLRQRLVPGSIETGPWMSLRELPVRMNPDFSFIMSMAVSGNAICQANSFSPLVHQVIHRHGGGGIMLWGTFSWTALGPVVMVEQTMKAANYLNVIADQLQIYMAFVSQTGNGIFQQDNAYVTRLELCWSCSRSILMNST</sequence>
<dbReference type="Gene3D" id="3.30.420.10">
    <property type="entry name" value="Ribonuclease H-like superfamily/Ribonuclease H"/>
    <property type="match status" value="1"/>
</dbReference>
<reference evidence="1 2" key="1">
    <citation type="journal article" date="2019" name="Sci. Rep.">
        <title>Orb-weaving spider Araneus ventricosus genome elucidates the spidroin gene catalogue.</title>
        <authorList>
            <person name="Kono N."/>
            <person name="Nakamura H."/>
            <person name="Ohtoshi R."/>
            <person name="Moran D.A.P."/>
            <person name="Shinohara A."/>
            <person name="Yoshida Y."/>
            <person name="Fujiwara M."/>
            <person name="Mori M."/>
            <person name="Tomita M."/>
            <person name="Arakawa K."/>
        </authorList>
    </citation>
    <scope>NUCLEOTIDE SEQUENCE [LARGE SCALE GENOMIC DNA]</scope>
</reference>
<dbReference type="GO" id="GO:0003676">
    <property type="term" value="F:nucleic acid binding"/>
    <property type="evidence" value="ECO:0007669"/>
    <property type="project" value="InterPro"/>
</dbReference>
<evidence type="ECO:0000313" key="2">
    <source>
        <dbReference type="Proteomes" id="UP000499080"/>
    </source>
</evidence>
<comment type="caution">
    <text evidence="1">The sequence shown here is derived from an EMBL/GenBank/DDBJ whole genome shotgun (WGS) entry which is preliminary data.</text>
</comment>
<organism evidence="1 2">
    <name type="scientific">Araneus ventricosus</name>
    <name type="common">Orbweaver spider</name>
    <name type="synonym">Epeira ventricosa</name>
    <dbReference type="NCBI Taxonomy" id="182803"/>
    <lineage>
        <taxon>Eukaryota</taxon>
        <taxon>Metazoa</taxon>
        <taxon>Ecdysozoa</taxon>
        <taxon>Arthropoda</taxon>
        <taxon>Chelicerata</taxon>
        <taxon>Arachnida</taxon>
        <taxon>Araneae</taxon>
        <taxon>Araneomorphae</taxon>
        <taxon>Entelegynae</taxon>
        <taxon>Araneoidea</taxon>
        <taxon>Araneidae</taxon>
        <taxon>Araneus</taxon>
    </lineage>
</organism>
<dbReference type="OrthoDB" id="6457045at2759"/>
<dbReference type="Proteomes" id="UP000499080">
    <property type="component" value="Unassembled WGS sequence"/>
</dbReference>
<evidence type="ECO:0000313" key="1">
    <source>
        <dbReference type="EMBL" id="GBN48980.1"/>
    </source>
</evidence>
<dbReference type="InterPro" id="IPR036397">
    <property type="entry name" value="RNaseH_sf"/>
</dbReference>
<keyword evidence="2" id="KW-1185">Reference proteome</keyword>
<name>A0A4Y2PER6_ARAVE</name>
<accession>A0A4Y2PER6</accession>
<dbReference type="EMBL" id="BGPR01010978">
    <property type="protein sequence ID" value="GBN48980.1"/>
    <property type="molecule type" value="Genomic_DNA"/>
</dbReference>
<proteinExistence type="predicted"/>
<gene>
    <name evidence="1" type="ORF">AVEN_95504_1</name>
</gene>